<evidence type="ECO:0000313" key="4">
    <source>
        <dbReference type="Proteomes" id="UP000652219"/>
    </source>
</evidence>
<dbReference type="InterPro" id="IPR004991">
    <property type="entry name" value="Aerolysin-like"/>
</dbReference>
<protein>
    <recommendedName>
        <fullName evidence="5">Natterin-like protein</fullName>
    </recommendedName>
</protein>
<keyword evidence="2" id="KW-0732">Signal</keyword>
<accession>A0A8H6IS78</accession>
<gene>
    <name evidence="3" type="ORF">CSOJ01_13470</name>
</gene>
<dbReference type="Gene3D" id="2.170.15.10">
    <property type="entry name" value="Proaerolysin, chain A, domain 3"/>
    <property type="match status" value="1"/>
</dbReference>
<evidence type="ECO:0000256" key="2">
    <source>
        <dbReference type="SAM" id="SignalP"/>
    </source>
</evidence>
<evidence type="ECO:0000313" key="3">
    <source>
        <dbReference type="EMBL" id="KAF6795346.1"/>
    </source>
</evidence>
<name>A0A8H6IS78_9PEZI</name>
<dbReference type="SUPFAM" id="SSF56973">
    <property type="entry name" value="Aerolisin/ETX pore-forming domain"/>
    <property type="match status" value="1"/>
</dbReference>
<dbReference type="Pfam" id="PF03318">
    <property type="entry name" value="ETX_MTX2"/>
    <property type="match status" value="1"/>
</dbReference>
<feature type="region of interest" description="Disordered" evidence="1">
    <location>
        <begin position="63"/>
        <end position="87"/>
    </location>
</feature>
<proteinExistence type="predicted"/>
<comment type="caution">
    <text evidence="3">The sequence shown here is derived from an EMBL/GenBank/DDBJ whole genome shotgun (WGS) entry which is preliminary data.</text>
</comment>
<dbReference type="EMBL" id="WIGN01000392">
    <property type="protein sequence ID" value="KAF6795346.1"/>
    <property type="molecule type" value="Genomic_DNA"/>
</dbReference>
<keyword evidence="4" id="KW-1185">Reference proteome</keyword>
<feature type="signal peptide" evidence="2">
    <location>
        <begin position="1"/>
        <end position="23"/>
    </location>
</feature>
<evidence type="ECO:0008006" key="5">
    <source>
        <dbReference type="Google" id="ProtNLM"/>
    </source>
</evidence>
<organism evidence="3 4">
    <name type="scientific">Colletotrichum sojae</name>
    <dbReference type="NCBI Taxonomy" id="2175907"/>
    <lineage>
        <taxon>Eukaryota</taxon>
        <taxon>Fungi</taxon>
        <taxon>Dikarya</taxon>
        <taxon>Ascomycota</taxon>
        <taxon>Pezizomycotina</taxon>
        <taxon>Sordariomycetes</taxon>
        <taxon>Hypocreomycetidae</taxon>
        <taxon>Glomerellales</taxon>
        <taxon>Glomerellaceae</taxon>
        <taxon>Colletotrichum</taxon>
        <taxon>Colletotrichum orchidearum species complex</taxon>
    </lineage>
</organism>
<dbReference type="AlphaFoldDB" id="A0A8H6IS78"/>
<evidence type="ECO:0000256" key="1">
    <source>
        <dbReference type="SAM" id="MobiDB-lite"/>
    </source>
</evidence>
<sequence length="437" mass="46960">MASTLSFKHLLAGAALLPGLAFSSPVANPGIVTVPASLETIVPNIVDHGPLDDAALERLRESLTKSTRPTPSPAPDKVKRQDGPTSTYQGSLTIATKDAFLAVDVGDINLIDSDPAKCHSQTLNGPIQGLQVFMGAANIRAMNVTASAGNTTAITSRLDNSADAGVFTFENNERIKEFWVMENQGTLLGFNFTTESGKTYSAMAQTLKDPPPMVKVPVGSGILGRLRVQYCDIGLIGHVGFDFLDELQSVSISNLAYSGFTDDIMPSGPGQTVTVGSQILDNRNSTTEQMISIQTSDSITKSHSIVVQNTWSVGGRVSVETEAGIPFIGKSKVSTEFNWQVGKTTTEEDTESETLTKSSTVNLRCAPKKYCVGTSFYTNFKMDVEVEATFRAKTKAGKEYFWKQKGKYSGADSLALQLQVDEADGVIGRRITTVKKF</sequence>
<dbReference type="Proteomes" id="UP000652219">
    <property type="component" value="Unassembled WGS sequence"/>
</dbReference>
<feature type="chain" id="PRO_5034369622" description="Natterin-like protein" evidence="2">
    <location>
        <begin position="24"/>
        <end position="437"/>
    </location>
</feature>
<reference evidence="3 4" key="1">
    <citation type="journal article" date="2020" name="Phytopathology">
        <title>Genome Sequence Resources of Colletotrichum truncatum, C. plurivorum, C. musicola, and C. sojae: Four Species Pathogenic to Soybean (Glycine max).</title>
        <authorList>
            <person name="Rogerio F."/>
            <person name="Boufleur T.R."/>
            <person name="Ciampi-Guillardi M."/>
            <person name="Sukno S.A."/>
            <person name="Thon M.R."/>
            <person name="Massola Junior N.S."/>
            <person name="Baroncelli R."/>
        </authorList>
    </citation>
    <scope>NUCLEOTIDE SEQUENCE [LARGE SCALE GENOMIC DNA]</scope>
    <source>
        <strain evidence="3 4">LFN0009</strain>
    </source>
</reference>